<evidence type="ECO:0000256" key="2">
    <source>
        <dbReference type="SAM" id="Phobius"/>
    </source>
</evidence>
<feature type="region of interest" description="Disordered" evidence="1">
    <location>
        <begin position="39"/>
        <end position="134"/>
    </location>
</feature>
<dbReference type="CDD" id="cd12087">
    <property type="entry name" value="TM_EGFR-like"/>
    <property type="match status" value="1"/>
</dbReference>
<feature type="compositionally biased region" description="Basic and acidic residues" evidence="1">
    <location>
        <begin position="106"/>
        <end position="124"/>
    </location>
</feature>
<feature type="compositionally biased region" description="Basic and acidic residues" evidence="1">
    <location>
        <begin position="67"/>
        <end position="83"/>
    </location>
</feature>
<gene>
    <name evidence="3" type="primary">ORF49267</name>
</gene>
<feature type="non-terminal residue" evidence="3">
    <location>
        <position position="1"/>
    </location>
</feature>
<keyword evidence="2" id="KW-0472">Membrane</keyword>
<feature type="compositionally biased region" description="Polar residues" evidence="1">
    <location>
        <begin position="56"/>
        <end position="66"/>
    </location>
</feature>
<evidence type="ECO:0000256" key="1">
    <source>
        <dbReference type="SAM" id="MobiDB-lite"/>
    </source>
</evidence>
<feature type="transmembrane region" description="Helical" evidence="2">
    <location>
        <begin position="6"/>
        <end position="30"/>
    </location>
</feature>
<protein>
    <submittedName>
        <fullName evidence="3">Uncharacterized protein</fullName>
    </submittedName>
</protein>
<dbReference type="EMBL" id="HACG01016868">
    <property type="protein sequence ID" value="CEK63733.1"/>
    <property type="molecule type" value="Transcribed_RNA"/>
</dbReference>
<dbReference type="AlphaFoldDB" id="A0A0B6Z5B3"/>
<feature type="compositionally biased region" description="Low complexity" evidence="1">
    <location>
        <begin position="84"/>
        <end position="97"/>
    </location>
</feature>
<keyword evidence="2" id="KW-0812">Transmembrane</keyword>
<reference evidence="3" key="1">
    <citation type="submission" date="2014-12" db="EMBL/GenBank/DDBJ databases">
        <title>Insight into the proteome of Arion vulgaris.</title>
        <authorList>
            <person name="Aradska J."/>
            <person name="Bulat T."/>
            <person name="Smidak R."/>
            <person name="Sarate P."/>
            <person name="Gangsoo J."/>
            <person name="Sialana F."/>
            <person name="Bilban M."/>
            <person name="Lubec G."/>
        </authorList>
    </citation>
    <scope>NUCLEOTIDE SEQUENCE</scope>
    <source>
        <tissue evidence="3">Skin</tissue>
    </source>
</reference>
<organism evidence="3">
    <name type="scientific">Arion vulgaris</name>
    <dbReference type="NCBI Taxonomy" id="1028688"/>
    <lineage>
        <taxon>Eukaryota</taxon>
        <taxon>Metazoa</taxon>
        <taxon>Spiralia</taxon>
        <taxon>Lophotrochozoa</taxon>
        <taxon>Mollusca</taxon>
        <taxon>Gastropoda</taxon>
        <taxon>Heterobranchia</taxon>
        <taxon>Euthyneura</taxon>
        <taxon>Panpulmonata</taxon>
        <taxon>Eupulmonata</taxon>
        <taxon>Stylommatophora</taxon>
        <taxon>Helicina</taxon>
        <taxon>Arionoidea</taxon>
        <taxon>Arionidae</taxon>
        <taxon>Arion</taxon>
    </lineage>
</organism>
<feature type="non-terminal residue" evidence="3">
    <location>
        <position position="158"/>
    </location>
</feature>
<evidence type="ECO:0000313" key="3">
    <source>
        <dbReference type="EMBL" id="CEK63733.1"/>
    </source>
</evidence>
<sequence length="158" mass="17705">KSLSGGAIAGIVIGVLCLVAIVAVVAIFVARRYCRSSDFNSRQAPSVPSGGKERNISSPLPKNNTENVHRQRDRNSGYRKDTTQENNIEQEQYEINQFPPAPDPPIKNESKRYDKLQPEHKDEQQSYSSMEDIDNNEVYVNIASLTKAHNPNEYANSK</sequence>
<proteinExistence type="predicted"/>
<name>A0A0B6Z5B3_9EUPU</name>
<accession>A0A0B6Z5B3</accession>
<keyword evidence="2" id="KW-1133">Transmembrane helix</keyword>